<feature type="binding site" evidence="10">
    <location>
        <position position="238"/>
    </location>
    <ligand>
        <name>Mn(2+)</name>
        <dbReference type="ChEBI" id="CHEBI:29035"/>
    </ligand>
</feature>
<keyword evidence="3 10" id="KW-0255">Endonuclease</keyword>
<evidence type="ECO:0000256" key="3">
    <source>
        <dbReference type="ARBA" id="ARBA00022759"/>
    </source>
</evidence>
<dbReference type="AlphaFoldDB" id="A0A1G5W174"/>
<feature type="binding site" evidence="10">
    <location>
        <position position="223"/>
    </location>
    <ligand>
        <name>Mn(2+)</name>
        <dbReference type="ChEBI" id="CHEBI:29035"/>
    </ligand>
</feature>
<name>A0A1G5W174_9FIRM</name>
<dbReference type="GO" id="GO:0016787">
    <property type="term" value="F:hydrolase activity"/>
    <property type="evidence" value="ECO:0007669"/>
    <property type="project" value="UniProtKB-KW"/>
</dbReference>
<comment type="similarity">
    <text evidence="10">Belongs to the CRISPR-associated endonuclease Cas1 family.</text>
</comment>
<comment type="cofactor">
    <cofactor evidence="10">
        <name>Mg(2+)</name>
        <dbReference type="ChEBI" id="CHEBI:18420"/>
    </cofactor>
    <cofactor evidence="10">
        <name>Mn(2+)</name>
        <dbReference type="ChEBI" id="CHEBI:29035"/>
    </cofactor>
</comment>
<protein>
    <recommendedName>
        <fullName evidence="10">CRISPR-associated endonuclease Cas1</fullName>
        <ecNumber evidence="10">3.1.-.-</ecNumber>
    </recommendedName>
</protein>
<evidence type="ECO:0000256" key="2">
    <source>
        <dbReference type="ARBA" id="ARBA00022723"/>
    </source>
</evidence>
<keyword evidence="2 10" id="KW-0479">Metal-binding</keyword>
<dbReference type="CDD" id="cd09634">
    <property type="entry name" value="Cas1_I-II-III"/>
    <property type="match status" value="1"/>
</dbReference>
<proteinExistence type="inferred from homology"/>
<dbReference type="InterPro" id="IPR042211">
    <property type="entry name" value="CRISPR-assoc_Cas1_N"/>
</dbReference>
<dbReference type="InterPro" id="IPR002729">
    <property type="entry name" value="CRISPR-assoc_Cas1"/>
</dbReference>
<reference evidence="11 12" key="1">
    <citation type="submission" date="2016-10" db="EMBL/GenBank/DDBJ databases">
        <authorList>
            <person name="de Groot N.N."/>
        </authorList>
    </citation>
    <scope>NUCLEOTIDE SEQUENCE [LARGE SCALE GENOMIC DNA]</scope>
    <source>
        <strain evidence="11 12">DSM 15230</strain>
    </source>
</reference>
<dbReference type="OrthoDB" id="9803119at2"/>
<dbReference type="GO" id="GO:0051607">
    <property type="term" value="P:defense response to virus"/>
    <property type="evidence" value="ECO:0007669"/>
    <property type="project" value="UniProtKB-UniRule"/>
</dbReference>
<comment type="function">
    <text evidence="10">CRISPR (clustered regularly interspaced short palindromic repeat), is an adaptive immune system that provides protection against mobile genetic elements (viruses, transposable elements and conjugative plasmids). CRISPR clusters contain spacers, sequences complementary to antecedent mobile elements, and target invading nucleic acids. CRISPR clusters are transcribed and processed into CRISPR RNA (crRNA). Acts as a dsDNA endonuclease. Involved in the integration of spacer DNA into the CRISPR cassette.</text>
</comment>
<evidence type="ECO:0000256" key="4">
    <source>
        <dbReference type="ARBA" id="ARBA00022801"/>
    </source>
</evidence>
<dbReference type="Gene3D" id="3.100.10.20">
    <property type="entry name" value="CRISPR-associated endonuclease Cas1, N-terminal domain"/>
    <property type="match status" value="1"/>
</dbReference>
<dbReference type="Proteomes" id="UP000199689">
    <property type="component" value="Unassembled WGS sequence"/>
</dbReference>
<dbReference type="PANTHER" id="PTHR34353">
    <property type="entry name" value="CRISPR-ASSOCIATED ENDONUCLEASE CAS1 1"/>
    <property type="match status" value="1"/>
</dbReference>
<dbReference type="InterPro" id="IPR050646">
    <property type="entry name" value="Cas1"/>
</dbReference>
<dbReference type="RefSeq" id="WP_091364510.1">
    <property type="nucleotide sequence ID" value="NZ_FMXA01000011.1"/>
</dbReference>
<evidence type="ECO:0000256" key="10">
    <source>
        <dbReference type="HAMAP-Rule" id="MF_01470"/>
    </source>
</evidence>
<keyword evidence="7 10" id="KW-0238">DNA-binding</keyword>
<evidence type="ECO:0000313" key="12">
    <source>
        <dbReference type="Proteomes" id="UP000199689"/>
    </source>
</evidence>
<evidence type="ECO:0000256" key="7">
    <source>
        <dbReference type="ARBA" id="ARBA00023125"/>
    </source>
</evidence>
<dbReference type="NCBIfam" id="TIGR00287">
    <property type="entry name" value="cas1"/>
    <property type="match status" value="1"/>
</dbReference>
<accession>A0A1G5W174</accession>
<dbReference type="PANTHER" id="PTHR34353:SF2">
    <property type="entry name" value="CRISPR-ASSOCIATED ENDONUCLEASE CAS1 1"/>
    <property type="match status" value="1"/>
</dbReference>
<keyword evidence="12" id="KW-1185">Reference proteome</keyword>
<dbReference type="EC" id="3.1.-.-" evidence="10"/>
<keyword evidence="8 10" id="KW-0464">Manganese</keyword>
<comment type="subunit">
    <text evidence="9 10">Homodimer, forms a heterotetramer with a Cas2 homodimer.</text>
</comment>
<keyword evidence="1 10" id="KW-0540">Nuclease</keyword>
<dbReference type="GeneID" id="87756026"/>
<dbReference type="GO" id="GO:0046872">
    <property type="term" value="F:metal ion binding"/>
    <property type="evidence" value="ECO:0007669"/>
    <property type="project" value="UniProtKB-UniRule"/>
</dbReference>
<gene>
    <name evidence="10" type="primary">cas1</name>
    <name evidence="11" type="ORF">SAMN02910343_01000</name>
</gene>
<evidence type="ECO:0000256" key="5">
    <source>
        <dbReference type="ARBA" id="ARBA00022842"/>
    </source>
</evidence>
<dbReference type="GO" id="GO:0003677">
    <property type="term" value="F:DNA binding"/>
    <property type="evidence" value="ECO:0007669"/>
    <property type="project" value="UniProtKB-KW"/>
</dbReference>
<dbReference type="Pfam" id="PF01867">
    <property type="entry name" value="Cas_Cas1"/>
    <property type="match status" value="1"/>
</dbReference>
<dbReference type="GO" id="GO:0043571">
    <property type="term" value="P:maintenance of CRISPR repeat elements"/>
    <property type="evidence" value="ECO:0007669"/>
    <property type="project" value="UniProtKB-UniRule"/>
</dbReference>
<dbReference type="GO" id="GO:0004519">
    <property type="term" value="F:endonuclease activity"/>
    <property type="evidence" value="ECO:0007669"/>
    <property type="project" value="UniProtKB-UniRule"/>
</dbReference>
<sequence>MSWLYLTEVGAKLGMKEGHYVISRGEENIAEIPAEIVEGITLIDKVQVSSKIIVDCLERNVPVTWLSTEGKFFGRLESTSNRDILQVKAQFEALEDCTFRLELSRMVVFRKIYNQRTILRNYNRRAKSTDVRSIYEKIGILMGKIRSAGSVDEIMGYEGAVSRLYFKALNVFLPREFQFERRTRRPPRDYFNSMLSFGYTLLLYDFYNAIVNSNMNPYIGFLHTLHKGHPALASDLMEPWRAAVVDSFCLAMVTHHEIDDTYFIKNDDNGGVYLNRVGRRIFLKAYERKMRSMNSYFNGKYSWRHTVQMECDSYRQAIHKKDPILLRAMVIR</sequence>
<dbReference type="Gene3D" id="1.20.120.920">
    <property type="entry name" value="CRISPR-associated endonuclease Cas1, C-terminal domain"/>
    <property type="match status" value="1"/>
</dbReference>
<dbReference type="InterPro" id="IPR042206">
    <property type="entry name" value="CRISPR-assoc_Cas1_C"/>
</dbReference>
<evidence type="ECO:0000256" key="1">
    <source>
        <dbReference type="ARBA" id="ARBA00022722"/>
    </source>
</evidence>
<evidence type="ECO:0000256" key="6">
    <source>
        <dbReference type="ARBA" id="ARBA00023118"/>
    </source>
</evidence>
<organism evidence="11 12">
    <name type="scientific">Allisonella histaminiformans</name>
    <dbReference type="NCBI Taxonomy" id="209880"/>
    <lineage>
        <taxon>Bacteria</taxon>
        <taxon>Bacillati</taxon>
        <taxon>Bacillota</taxon>
        <taxon>Negativicutes</taxon>
        <taxon>Veillonellales</taxon>
        <taxon>Veillonellaceae</taxon>
        <taxon>Allisonella</taxon>
    </lineage>
</organism>
<keyword evidence="4 10" id="KW-0378">Hydrolase</keyword>
<dbReference type="STRING" id="209880.SAMN02910343_01000"/>
<feature type="binding site" evidence="10">
    <location>
        <position position="158"/>
    </location>
    <ligand>
        <name>Mn(2+)</name>
        <dbReference type="ChEBI" id="CHEBI:29035"/>
    </ligand>
</feature>
<evidence type="ECO:0000313" key="11">
    <source>
        <dbReference type="EMBL" id="SDA50955.1"/>
    </source>
</evidence>
<evidence type="ECO:0000256" key="9">
    <source>
        <dbReference type="ARBA" id="ARBA00038592"/>
    </source>
</evidence>
<keyword evidence="6 10" id="KW-0051">Antiviral defense</keyword>
<dbReference type="HAMAP" id="MF_01470">
    <property type="entry name" value="Cas1"/>
    <property type="match status" value="1"/>
</dbReference>
<evidence type="ECO:0000256" key="8">
    <source>
        <dbReference type="ARBA" id="ARBA00023211"/>
    </source>
</evidence>
<keyword evidence="5 10" id="KW-0460">Magnesium</keyword>
<dbReference type="EMBL" id="FMXA01000011">
    <property type="protein sequence ID" value="SDA50955.1"/>
    <property type="molecule type" value="Genomic_DNA"/>
</dbReference>